<reference evidence="1 2" key="1">
    <citation type="journal article" date="2011" name="Genome Res.">
        <title>Comparative genomics of citric-acid-producing Aspergillus niger ATCC 1015 versus enzyme-producing CBS 513.88.</title>
        <authorList>
            <person name="Andersen M.R."/>
            <person name="Salazar M.P."/>
            <person name="Schaap P.J."/>
            <person name="van de Vondervoort P.J."/>
            <person name="Culley D."/>
            <person name="Thykaer J."/>
            <person name="Frisvad J.C."/>
            <person name="Nielsen K.F."/>
            <person name="Albang R."/>
            <person name="Albermann K."/>
            <person name="Berka R.M."/>
            <person name="Braus G.H."/>
            <person name="Braus-Stromeyer S.A."/>
            <person name="Corrochano L.M."/>
            <person name="Dai Z."/>
            <person name="van Dijck P.W."/>
            <person name="Hofmann G."/>
            <person name="Lasure L.L."/>
            <person name="Magnuson J.K."/>
            <person name="Menke H."/>
            <person name="Meijer M."/>
            <person name="Meijer S.L."/>
            <person name="Nielsen J.B."/>
            <person name="Nielsen M.L."/>
            <person name="van Ooyen A.J."/>
            <person name="Pel H.J."/>
            <person name="Poulsen L."/>
            <person name="Samson R.A."/>
            <person name="Stam H."/>
            <person name="Tsang A."/>
            <person name="van den Brink J.M."/>
            <person name="Atkins A."/>
            <person name="Aerts A."/>
            <person name="Shapiro H."/>
            <person name="Pangilinan J."/>
            <person name="Salamov A."/>
            <person name="Lou Y."/>
            <person name="Lindquist E."/>
            <person name="Lucas S."/>
            <person name="Grimwood J."/>
            <person name="Grigoriev I.V."/>
            <person name="Kubicek C.P."/>
            <person name="Martinez D."/>
            <person name="van Peij N.N."/>
            <person name="Roubos J.A."/>
            <person name="Nielsen J."/>
            <person name="Baker S.E."/>
        </authorList>
    </citation>
    <scope>NUCLEOTIDE SEQUENCE [LARGE SCALE GENOMIC DNA]</scope>
    <source>
        <strain evidence="2">ATCC 1015 / CBS 113.46 / FGSC A1144 / LSHB Ac4 / NCTC 3858a / NRRL 328 / USDA 3528.7</strain>
    </source>
</reference>
<evidence type="ECO:0000313" key="1">
    <source>
        <dbReference type="EMBL" id="EHA25189.1"/>
    </source>
</evidence>
<dbReference type="EMBL" id="ACJE01000006">
    <property type="protein sequence ID" value="EHA25189.1"/>
    <property type="molecule type" value="Genomic_DNA"/>
</dbReference>
<sequence length="122" mass="14031">MRPMHVTSYLAWSFTFWPPQILWTCIQGDMAYYAMFSEEPWTESGRDWLQQRIVDPTNAGDPARQNWWEGPTSWAQQAVPLVGSLSLFRSIGAAAIWVSRYSSLPSVLLFLDAFCRTVETHL</sequence>
<dbReference type="VEuPathDB" id="FungiDB:ASPNIDRAFT2_42452"/>
<evidence type="ECO:0000313" key="2">
    <source>
        <dbReference type="Proteomes" id="UP000009038"/>
    </source>
</evidence>
<accession>G3XVD6</accession>
<proteinExistence type="predicted"/>
<name>G3XVD6_ASPNA</name>
<dbReference type="HOGENOM" id="CLU_2026199_0_0_1"/>
<protein>
    <submittedName>
        <fullName evidence="1">Uncharacterized protein</fullName>
    </submittedName>
</protein>
<dbReference type="AlphaFoldDB" id="G3XVD6"/>
<dbReference type="Proteomes" id="UP000009038">
    <property type="component" value="Unassembled WGS sequence"/>
</dbReference>
<gene>
    <name evidence="1" type="ORF">ASPNIDRAFT_42452</name>
</gene>
<comment type="caution">
    <text evidence="1">The sequence shown here is derived from an EMBL/GenBank/DDBJ whole genome shotgun (WGS) entry which is preliminary data.</text>
</comment>
<organism evidence="1 2">
    <name type="scientific">Aspergillus niger (strain ATCC 1015 / CBS 113.46 / FGSC A1144 / LSHB Ac4 / NCTC 3858a / NRRL 328 / USDA 3528.7)</name>
    <dbReference type="NCBI Taxonomy" id="380704"/>
    <lineage>
        <taxon>Eukaryota</taxon>
        <taxon>Fungi</taxon>
        <taxon>Dikarya</taxon>
        <taxon>Ascomycota</taxon>
        <taxon>Pezizomycotina</taxon>
        <taxon>Eurotiomycetes</taxon>
        <taxon>Eurotiomycetidae</taxon>
        <taxon>Eurotiales</taxon>
        <taxon>Aspergillaceae</taxon>
        <taxon>Aspergillus</taxon>
        <taxon>Aspergillus subgen. Circumdati</taxon>
    </lineage>
</organism>